<comment type="caution">
    <text evidence="6">The sequence shown here is derived from an EMBL/GenBank/DDBJ whole genome shotgun (WGS) entry which is preliminary data.</text>
</comment>
<dbReference type="HAMAP" id="MF_00724">
    <property type="entry name" value="FliE"/>
    <property type="match status" value="1"/>
</dbReference>
<evidence type="ECO:0000256" key="3">
    <source>
        <dbReference type="ARBA" id="ARBA00023143"/>
    </source>
</evidence>
<evidence type="ECO:0000256" key="5">
    <source>
        <dbReference type="NCBIfam" id="TIGR00205"/>
    </source>
</evidence>
<dbReference type="PRINTS" id="PR01006">
    <property type="entry name" value="FLGHOOKFLIE"/>
</dbReference>
<dbReference type="Proteomes" id="UP000295632">
    <property type="component" value="Unassembled WGS sequence"/>
</dbReference>
<dbReference type="NCBIfam" id="TIGR00205">
    <property type="entry name" value="fliE"/>
    <property type="match status" value="1"/>
</dbReference>
<dbReference type="EMBL" id="SNYJ01000007">
    <property type="protein sequence ID" value="TDQ39644.1"/>
    <property type="molecule type" value="Genomic_DNA"/>
</dbReference>
<evidence type="ECO:0000256" key="2">
    <source>
        <dbReference type="ARBA" id="ARBA00009272"/>
    </source>
</evidence>
<keyword evidence="3 4" id="KW-0975">Bacterial flagellum</keyword>
<dbReference type="AlphaFoldDB" id="A0A4R6U9A2"/>
<dbReference type="GO" id="GO:0071973">
    <property type="term" value="P:bacterial-type flagellum-dependent cell motility"/>
    <property type="evidence" value="ECO:0007669"/>
    <property type="project" value="InterPro"/>
</dbReference>
<dbReference type="PANTHER" id="PTHR34653:SF1">
    <property type="entry name" value="FLAGELLAR HOOK-BASAL BODY COMPLEX PROTEIN FLIE"/>
    <property type="match status" value="1"/>
</dbReference>
<dbReference type="PANTHER" id="PTHR34653">
    <property type="match status" value="1"/>
</dbReference>
<dbReference type="RefSeq" id="WP_243740059.1">
    <property type="nucleotide sequence ID" value="NZ_SNYJ01000007.1"/>
</dbReference>
<dbReference type="GO" id="GO:0003774">
    <property type="term" value="F:cytoskeletal motor activity"/>
    <property type="evidence" value="ECO:0007669"/>
    <property type="project" value="InterPro"/>
</dbReference>
<keyword evidence="6" id="KW-0969">Cilium</keyword>
<keyword evidence="6" id="KW-0282">Flagellum</keyword>
<protein>
    <recommendedName>
        <fullName evidence="4 5">Flagellar hook-basal body complex protein FliE</fullName>
    </recommendedName>
</protein>
<comment type="similarity">
    <text evidence="2 4">Belongs to the FliE family.</text>
</comment>
<name>A0A4R6U9A2_9BACI</name>
<gene>
    <name evidence="4" type="primary">fliE</name>
    <name evidence="6" type="ORF">EV213_10711</name>
</gene>
<sequence length="101" mass="11272">MIENLQSLQNINNITGQTTQKVNTPNTMQASFKDSLFNAIDQVNQAQKASDVKTEQLTTGKVDSLHEVMIASEQAGLSLQLTMEIRNKVVSAYQEVMRMQI</sequence>
<dbReference type="InterPro" id="IPR001624">
    <property type="entry name" value="FliE"/>
</dbReference>
<dbReference type="GO" id="GO:0005198">
    <property type="term" value="F:structural molecule activity"/>
    <property type="evidence" value="ECO:0007669"/>
    <property type="project" value="UniProtKB-UniRule"/>
</dbReference>
<comment type="subcellular location">
    <subcellularLocation>
        <location evidence="1 4">Bacterial flagellum basal body</location>
    </subcellularLocation>
</comment>
<evidence type="ECO:0000313" key="7">
    <source>
        <dbReference type="Proteomes" id="UP000295632"/>
    </source>
</evidence>
<evidence type="ECO:0000256" key="1">
    <source>
        <dbReference type="ARBA" id="ARBA00004117"/>
    </source>
</evidence>
<dbReference type="GO" id="GO:0009425">
    <property type="term" value="C:bacterial-type flagellum basal body"/>
    <property type="evidence" value="ECO:0007669"/>
    <property type="project" value="UniProtKB-SubCell"/>
</dbReference>
<accession>A0A4R6U9A2</accession>
<evidence type="ECO:0000256" key="4">
    <source>
        <dbReference type="HAMAP-Rule" id="MF_00724"/>
    </source>
</evidence>
<reference evidence="6 7" key="1">
    <citation type="submission" date="2019-03" db="EMBL/GenBank/DDBJ databases">
        <title>Genomic Encyclopedia of Type Strains, Phase IV (KMG-IV): sequencing the most valuable type-strain genomes for metagenomic binning, comparative biology and taxonomic classification.</title>
        <authorList>
            <person name="Goeker M."/>
        </authorList>
    </citation>
    <scope>NUCLEOTIDE SEQUENCE [LARGE SCALE GENOMIC DNA]</scope>
    <source>
        <strain evidence="6 7">DSM 28697</strain>
    </source>
</reference>
<organism evidence="6 7">
    <name type="scientific">Aureibacillus halotolerans</name>
    <dbReference type="NCBI Taxonomy" id="1508390"/>
    <lineage>
        <taxon>Bacteria</taxon>
        <taxon>Bacillati</taxon>
        <taxon>Bacillota</taxon>
        <taxon>Bacilli</taxon>
        <taxon>Bacillales</taxon>
        <taxon>Bacillaceae</taxon>
        <taxon>Aureibacillus</taxon>
    </lineage>
</organism>
<dbReference type="Pfam" id="PF02049">
    <property type="entry name" value="FliE"/>
    <property type="match status" value="1"/>
</dbReference>
<keyword evidence="7" id="KW-1185">Reference proteome</keyword>
<keyword evidence="6" id="KW-0966">Cell projection</keyword>
<proteinExistence type="inferred from homology"/>
<evidence type="ECO:0000313" key="6">
    <source>
        <dbReference type="EMBL" id="TDQ39644.1"/>
    </source>
</evidence>